<evidence type="ECO:0000313" key="3">
    <source>
        <dbReference type="EMBL" id="QEH37999.1"/>
    </source>
</evidence>
<evidence type="ECO:0000256" key="1">
    <source>
        <dbReference type="SAM" id="MobiDB-lite"/>
    </source>
</evidence>
<keyword evidence="2" id="KW-1133">Transmembrane helix</keyword>
<dbReference type="AlphaFoldDB" id="A0A5B9WCN7"/>
<accession>A0A5B9WCN7</accession>
<dbReference type="OrthoDB" id="249104at2"/>
<keyword evidence="2" id="KW-0472">Membrane</keyword>
<dbReference type="KEGG" id="agv:OJF2_65950"/>
<feature type="transmembrane region" description="Helical" evidence="2">
    <location>
        <begin position="352"/>
        <end position="370"/>
    </location>
</feature>
<feature type="transmembrane region" description="Helical" evidence="2">
    <location>
        <begin position="382"/>
        <end position="402"/>
    </location>
</feature>
<feature type="transmembrane region" description="Helical" evidence="2">
    <location>
        <begin position="409"/>
        <end position="427"/>
    </location>
</feature>
<evidence type="ECO:0008006" key="5">
    <source>
        <dbReference type="Google" id="ProtNLM"/>
    </source>
</evidence>
<dbReference type="RefSeq" id="WP_148597490.1">
    <property type="nucleotide sequence ID" value="NZ_CP042997.1"/>
</dbReference>
<feature type="transmembrane region" description="Helical" evidence="2">
    <location>
        <begin position="134"/>
        <end position="155"/>
    </location>
</feature>
<feature type="transmembrane region" description="Helical" evidence="2">
    <location>
        <begin position="324"/>
        <end position="343"/>
    </location>
</feature>
<keyword evidence="4" id="KW-1185">Reference proteome</keyword>
<sequence length="460" mass="48893">MVAKTGDKAEGMMPEADASTTGGEAIRAGSAGAWRAWLIGLVYWISLLPITSPPRHSGNVWSRYMTIESLVERGTLAIERSPLLAISGSPDQVKIGPHLYSDKPPMLSAIAAGLYAPLHRVAGWKMSRPGDFSAVNAALVWGIVGLSSALALAGLRRLLGLSPVRPIVADLLTLAFGYSSLLLSYGVTFNNHSVAAGLITWALAIVATGARGARAWRGEFAAGFLAGLGATIDLPAGGFVTAALAVWLAARRRGLPLAYLIGCGGPLLAAAWLQLRTSGSPLPVEMNPRLFDYEGSYWTTGPGRWVERGPRWRFGLELLFGPQGWLTVTPALLLGVIGAGWVASRRGDPMRPLGLVVLATILVLAGYYTWGVRRTDFAGLSYGTRHLLAISPATFALAVILVGRSRSKAVCAVLALLIAVGAVYAIAGMKDPWSRIERRDDSGLRLVKSLALYPWSSYAR</sequence>
<evidence type="ECO:0000313" key="4">
    <source>
        <dbReference type="Proteomes" id="UP000324233"/>
    </source>
</evidence>
<feature type="transmembrane region" description="Helical" evidence="2">
    <location>
        <begin position="225"/>
        <end position="250"/>
    </location>
</feature>
<feature type="transmembrane region" description="Helical" evidence="2">
    <location>
        <begin position="194"/>
        <end position="213"/>
    </location>
</feature>
<feature type="compositionally biased region" description="Basic and acidic residues" evidence="1">
    <location>
        <begin position="1"/>
        <end position="10"/>
    </location>
</feature>
<dbReference type="Proteomes" id="UP000324233">
    <property type="component" value="Chromosome"/>
</dbReference>
<reference evidence="3 4" key="1">
    <citation type="submission" date="2019-08" db="EMBL/GenBank/DDBJ databases">
        <title>Deep-cultivation of Planctomycetes and their phenomic and genomic characterization uncovers novel biology.</title>
        <authorList>
            <person name="Wiegand S."/>
            <person name="Jogler M."/>
            <person name="Boedeker C."/>
            <person name="Pinto D."/>
            <person name="Vollmers J."/>
            <person name="Rivas-Marin E."/>
            <person name="Kohn T."/>
            <person name="Peeters S.H."/>
            <person name="Heuer A."/>
            <person name="Rast P."/>
            <person name="Oberbeckmann S."/>
            <person name="Bunk B."/>
            <person name="Jeske O."/>
            <person name="Meyerdierks A."/>
            <person name="Storesund J.E."/>
            <person name="Kallscheuer N."/>
            <person name="Luecker S."/>
            <person name="Lage O.M."/>
            <person name="Pohl T."/>
            <person name="Merkel B.J."/>
            <person name="Hornburger P."/>
            <person name="Mueller R.-W."/>
            <person name="Bruemmer F."/>
            <person name="Labrenz M."/>
            <person name="Spormann A.M."/>
            <person name="Op den Camp H."/>
            <person name="Overmann J."/>
            <person name="Amann R."/>
            <person name="Jetten M.S.M."/>
            <person name="Mascher T."/>
            <person name="Medema M.H."/>
            <person name="Devos D.P."/>
            <person name="Kaster A.-K."/>
            <person name="Ovreas L."/>
            <person name="Rohde M."/>
            <person name="Galperin M.Y."/>
            <person name="Jogler C."/>
        </authorList>
    </citation>
    <scope>NUCLEOTIDE SEQUENCE [LARGE SCALE GENOMIC DNA]</scope>
    <source>
        <strain evidence="3 4">OJF2</strain>
    </source>
</reference>
<feature type="region of interest" description="Disordered" evidence="1">
    <location>
        <begin position="1"/>
        <end position="22"/>
    </location>
</feature>
<proteinExistence type="predicted"/>
<feature type="transmembrane region" description="Helical" evidence="2">
    <location>
        <begin position="167"/>
        <end position="187"/>
    </location>
</feature>
<protein>
    <recommendedName>
        <fullName evidence="5">Glycosyltransferase RgtA/B/C/D-like domain-containing protein</fullName>
    </recommendedName>
</protein>
<organism evidence="3 4">
    <name type="scientific">Aquisphaera giovannonii</name>
    <dbReference type="NCBI Taxonomy" id="406548"/>
    <lineage>
        <taxon>Bacteria</taxon>
        <taxon>Pseudomonadati</taxon>
        <taxon>Planctomycetota</taxon>
        <taxon>Planctomycetia</taxon>
        <taxon>Isosphaerales</taxon>
        <taxon>Isosphaeraceae</taxon>
        <taxon>Aquisphaera</taxon>
    </lineage>
</organism>
<evidence type="ECO:0000256" key="2">
    <source>
        <dbReference type="SAM" id="Phobius"/>
    </source>
</evidence>
<dbReference type="EMBL" id="CP042997">
    <property type="protein sequence ID" value="QEH37999.1"/>
    <property type="molecule type" value="Genomic_DNA"/>
</dbReference>
<name>A0A5B9WCN7_9BACT</name>
<gene>
    <name evidence="3" type="ORF">OJF2_65950</name>
</gene>
<keyword evidence="2" id="KW-0812">Transmembrane</keyword>
<feature type="transmembrane region" description="Helical" evidence="2">
    <location>
        <begin position="257"/>
        <end position="275"/>
    </location>
</feature>